<comment type="caution">
    <text evidence="2">The sequence shown here is derived from an EMBL/GenBank/DDBJ whole genome shotgun (WGS) entry which is preliminary data.</text>
</comment>
<dbReference type="Proteomes" id="UP000791440">
    <property type="component" value="Unassembled WGS sequence"/>
</dbReference>
<dbReference type="Pfam" id="PF00078">
    <property type="entry name" value="RVT_1"/>
    <property type="match status" value="1"/>
</dbReference>
<protein>
    <recommendedName>
        <fullName evidence="1">Reverse transcriptase domain-containing protein</fullName>
    </recommendedName>
</protein>
<accession>A0A921ZGK5</accession>
<dbReference type="InterPro" id="IPR000477">
    <property type="entry name" value="RT_dom"/>
</dbReference>
<sequence>MLNFTHFLADAMEKNFQVDVVYTDFCKAFDKINHDMLIEKLAVAGLHGNLLRWTKSYMSNRSQGVCVKGYISQFLPVPSGVPRGSHLGPLLFSLYINDIARIFNYSNYLLYADDTKLFTVVKSIDDCINLQSDLLSLQKYCETNQLFLNVDKCFIITYTRKINNIDFGYNINNKVLKRVSTIRDLGVIMDSKLTFNHHIDHIVAMAFRSLGFILRISKPFKNATTLKILYFSFVRSILDFCSTVWSPCYQIHIRRIEAVQKKFMKSFNYRINGVVESYDETLRNNKLLSLYNRRKMYDIVFLFKNLNSLIDSSPLLAKIIFSVGARLPVRSSRSLPLFVPPKFYKTYTRNNFVYRSTNTYNNEFFNIDLFNTSLCTLKRKLTQTLPCL</sequence>
<reference evidence="2" key="2">
    <citation type="submission" date="2020-12" db="EMBL/GenBank/DDBJ databases">
        <authorList>
            <person name="Kanost M."/>
        </authorList>
    </citation>
    <scope>NUCLEOTIDE SEQUENCE</scope>
</reference>
<dbReference type="EMBL" id="JH668541">
    <property type="protein sequence ID" value="KAG6457253.1"/>
    <property type="molecule type" value="Genomic_DNA"/>
</dbReference>
<organism evidence="2 3">
    <name type="scientific">Manduca sexta</name>
    <name type="common">Tobacco hawkmoth</name>
    <name type="synonym">Tobacco hornworm</name>
    <dbReference type="NCBI Taxonomy" id="7130"/>
    <lineage>
        <taxon>Eukaryota</taxon>
        <taxon>Metazoa</taxon>
        <taxon>Ecdysozoa</taxon>
        <taxon>Arthropoda</taxon>
        <taxon>Hexapoda</taxon>
        <taxon>Insecta</taxon>
        <taxon>Pterygota</taxon>
        <taxon>Neoptera</taxon>
        <taxon>Endopterygota</taxon>
        <taxon>Lepidoptera</taxon>
        <taxon>Glossata</taxon>
        <taxon>Ditrysia</taxon>
        <taxon>Bombycoidea</taxon>
        <taxon>Sphingidae</taxon>
        <taxon>Sphinginae</taxon>
        <taxon>Sphingini</taxon>
        <taxon>Manduca</taxon>
    </lineage>
</organism>
<dbReference type="AlphaFoldDB" id="A0A921ZGK5"/>
<keyword evidence="3" id="KW-1185">Reference proteome</keyword>
<name>A0A921ZGK5_MANSE</name>
<evidence type="ECO:0000313" key="2">
    <source>
        <dbReference type="EMBL" id="KAG6457253.1"/>
    </source>
</evidence>
<proteinExistence type="predicted"/>
<dbReference type="PROSITE" id="PS50878">
    <property type="entry name" value="RT_POL"/>
    <property type="match status" value="1"/>
</dbReference>
<gene>
    <name evidence="2" type="ORF">O3G_MSEX010195</name>
</gene>
<reference evidence="2" key="1">
    <citation type="journal article" date="2016" name="Insect Biochem. Mol. Biol.">
        <title>Multifaceted biological insights from a draft genome sequence of the tobacco hornworm moth, Manduca sexta.</title>
        <authorList>
            <person name="Kanost M.R."/>
            <person name="Arrese E.L."/>
            <person name="Cao X."/>
            <person name="Chen Y.R."/>
            <person name="Chellapilla S."/>
            <person name="Goldsmith M.R."/>
            <person name="Grosse-Wilde E."/>
            <person name="Heckel D.G."/>
            <person name="Herndon N."/>
            <person name="Jiang H."/>
            <person name="Papanicolaou A."/>
            <person name="Qu J."/>
            <person name="Soulages J.L."/>
            <person name="Vogel H."/>
            <person name="Walters J."/>
            <person name="Waterhouse R.M."/>
            <person name="Ahn S.J."/>
            <person name="Almeida F.C."/>
            <person name="An C."/>
            <person name="Aqrawi P."/>
            <person name="Bretschneider A."/>
            <person name="Bryant W.B."/>
            <person name="Bucks S."/>
            <person name="Chao H."/>
            <person name="Chevignon G."/>
            <person name="Christen J.M."/>
            <person name="Clarke D.F."/>
            <person name="Dittmer N.T."/>
            <person name="Ferguson L.C.F."/>
            <person name="Garavelou S."/>
            <person name="Gordon K.H.J."/>
            <person name="Gunaratna R.T."/>
            <person name="Han Y."/>
            <person name="Hauser F."/>
            <person name="He Y."/>
            <person name="Heidel-Fischer H."/>
            <person name="Hirsh A."/>
            <person name="Hu Y."/>
            <person name="Jiang H."/>
            <person name="Kalra D."/>
            <person name="Klinner C."/>
            <person name="Konig C."/>
            <person name="Kovar C."/>
            <person name="Kroll A.R."/>
            <person name="Kuwar S.S."/>
            <person name="Lee S.L."/>
            <person name="Lehman R."/>
            <person name="Li K."/>
            <person name="Li Z."/>
            <person name="Liang H."/>
            <person name="Lovelace S."/>
            <person name="Lu Z."/>
            <person name="Mansfield J.H."/>
            <person name="McCulloch K.J."/>
            <person name="Mathew T."/>
            <person name="Morton B."/>
            <person name="Muzny D.M."/>
            <person name="Neunemann D."/>
            <person name="Ongeri F."/>
            <person name="Pauchet Y."/>
            <person name="Pu L.L."/>
            <person name="Pyrousis I."/>
            <person name="Rao X.J."/>
            <person name="Redding A."/>
            <person name="Roesel C."/>
            <person name="Sanchez-Gracia A."/>
            <person name="Schaack S."/>
            <person name="Shukla A."/>
            <person name="Tetreau G."/>
            <person name="Wang Y."/>
            <person name="Xiong G.H."/>
            <person name="Traut W."/>
            <person name="Walsh T.K."/>
            <person name="Worley K.C."/>
            <person name="Wu D."/>
            <person name="Wu W."/>
            <person name="Wu Y.Q."/>
            <person name="Zhang X."/>
            <person name="Zou Z."/>
            <person name="Zucker H."/>
            <person name="Briscoe A.D."/>
            <person name="Burmester T."/>
            <person name="Clem R.J."/>
            <person name="Feyereisen R."/>
            <person name="Grimmelikhuijzen C.J.P."/>
            <person name="Hamodrakas S.J."/>
            <person name="Hansson B.S."/>
            <person name="Huguet E."/>
            <person name="Jermiin L.S."/>
            <person name="Lan Q."/>
            <person name="Lehman H.K."/>
            <person name="Lorenzen M."/>
            <person name="Merzendorfer H."/>
            <person name="Michalopoulos I."/>
            <person name="Morton D.B."/>
            <person name="Muthukrishnan S."/>
            <person name="Oakeshott J.G."/>
            <person name="Palmer W."/>
            <person name="Park Y."/>
            <person name="Passarelli A.L."/>
            <person name="Rozas J."/>
            <person name="Schwartz L.M."/>
            <person name="Smith W."/>
            <person name="Southgate A."/>
            <person name="Vilcinskas A."/>
            <person name="Vogt R."/>
            <person name="Wang P."/>
            <person name="Werren J."/>
            <person name="Yu X.Q."/>
            <person name="Zhou J.J."/>
            <person name="Brown S.J."/>
            <person name="Scherer S.E."/>
            <person name="Richards S."/>
            <person name="Blissard G.W."/>
        </authorList>
    </citation>
    <scope>NUCLEOTIDE SEQUENCE</scope>
</reference>
<evidence type="ECO:0000313" key="3">
    <source>
        <dbReference type="Proteomes" id="UP000791440"/>
    </source>
</evidence>
<dbReference type="PANTHER" id="PTHR33332">
    <property type="entry name" value="REVERSE TRANSCRIPTASE DOMAIN-CONTAINING PROTEIN"/>
    <property type="match status" value="1"/>
</dbReference>
<evidence type="ECO:0000259" key="1">
    <source>
        <dbReference type="PROSITE" id="PS50878"/>
    </source>
</evidence>
<feature type="domain" description="Reverse transcriptase" evidence="1">
    <location>
        <begin position="1"/>
        <end position="171"/>
    </location>
</feature>